<dbReference type="KEGG" id="sphh:SDAV_001031"/>
<gene>
    <name evidence="1" type="ORF">SDAV_001031</name>
</gene>
<keyword evidence="2" id="KW-1185">Reference proteome</keyword>
<protein>
    <submittedName>
        <fullName evidence="1">Spiroplasma plectrovirus-related protein</fullName>
    </submittedName>
</protein>
<dbReference type="RefSeq" id="WP_245938539.1">
    <property type="nucleotide sequence ID" value="NZ_CP031088.1"/>
</dbReference>
<accession>A0A345DP73</accession>
<dbReference type="AlphaFoldDB" id="A0A345DP73"/>
<dbReference type="EMBL" id="CP031088">
    <property type="protein sequence ID" value="AXF96011.1"/>
    <property type="molecule type" value="Genomic_DNA"/>
</dbReference>
<proteinExistence type="predicted"/>
<name>A0A345DP73_9MOLU</name>
<evidence type="ECO:0000313" key="2">
    <source>
        <dbReference type="Proteomes" id="UP000253689"/>
    </source>
</evidence>
<sequence>MDAGTTGIIKAIEGWAGTLAKWAGGFTTWFLAFLGCKRYFNYSDCINVRFFRYWNFAKINTRILVFFNP</sequence>
<dbReference type="Proteomes" id="UP000253689">
    <property type="component" value="Chromosome"/>
</dbReference>
<evidence type="ECO:0000313" key="1">
    <source>
        <dbReference type="EMBL" id="AXF96011.1"/>
    </source>
</evidence>
<reference evidence="2" key="1">
    <citation type="submission" date="2018-07" db="EMBL/GenBank/DDBJ databases">
        <title>Complete Genome Sequence of Spiroplasma phoeniceum.</title>
        <authorList>
            <person name="Davis R.E."/>
            <person name="Shao J.Y."/>
            <person name="Zhao Y."/>
            <person name="Silver A."/>
            <person name="Stump z."/>
            <person name="Gasparich G."/>
        </authorList>
    </citation>
    <scope>NUCLEOTIDE SEQUENCE [LARGE SCALE GENOMIC DNA]</scope>
    <source>
        <strain evidence="2">P40</strain>
    </source>
</reference>
<organism evidence="1 2">
    <name type="scientific">Spiroplasma phoeniceum P40</name>
    <dbReference type="NCBI Taxonomy" id="1276259"/>
    <lineage>
        <taxon>Bacteria</taxon>
        <taxon>Bacillati</taxon>
        <taxon>Mycoplasmatota</taxon>
        <taxon>Mollicutes</taxon>
        <taxon>Entomoplasmatales</taxon>
        <taxon>Spiroplasmataceae</taxon>
        <taxon>Spiroplasma</taxon>
    </lineage>
</organism>